<evidence type="ECO:0000313" key="4">
    <source>
        <dbReference type="Proteomes" id="UP000268291"/>
    </source>
</evidence>
<dbReference type="RefSeq" id="WP_106563281.1">
    <property type="nucleotide sequence ID" value="NZ_PYAU01000001.1"/>
</dbReference>
<evidence type="ECO:0000313" key="3">
    <source>
        <dbReference type="Proteomes" id="UP000241203"/>
    </source>
</evidence>
<evidence type="ECO:0000313" key="1">
    <source>
        <dbReference type="EMBL" id="PSL38237.1"/>
    </source>
</evidence>
<accession>A0A2P8GW96</accession>
<dbReference type="EMBL" id="RZGY01000001">
    <property type="protein sequence ID" value="RUQ87223.1"/>
    <property type="molecule type" value="Genomic_DNA"/>
</dbReference>
<evidence type="ECO:0008006" key="5">
    <source>
        <dbReference type="Google" id="ProtNLM"/>
    </source>
</evidence>
<dbReference type="EMBL" id="PYAU01000001">
    <property type="protein sequence ID" value="PSL38237.1"/>
    <property type="molecule type" value="Genomic_DNA"/>
</dbReference>
<dbReference type="Proteomes" id="UP000241203">
    <property type="component" value="Unassembled WGS sequence"/>
</dbReference>
<keyword evidence="4" id="KW-1185">Reference proteome</keyword>
<evidence type="ECO:0000313" key="2">
    <source>
        <dbReference type="EMBL" id="RUQ87223.1"/>
    </source>
</evidence>
<proteinExistence type="predicted"/>
<dbReference type="OrthoDB" id="5175769at2"/>
<organism evidence="1 3">
    <name type="scientific">Labedella gwakjiensis</name>
    <dbReference type="NCBI Taxonomy" id="390269"/>
    <lineage>
        <taxon>Bacteria</taxon>
        <taxon>Bacillati</taxon>
        <taxon>Actinomycetota</taxon>
        <taxon>Actinomycetes</taxon>
        <taxon>Micrococcales</taxon>
        <taxon>Microbacteriaceae</taxon>
        <taxon>Labedella</taxon>
    </lineage>
</organism>
<sequence length="250" mass="27315">MAGLSLTVDMGHEDLLPAWRTVIDVSTTGIAERLTLVGGLMVAAHARRSGVVMRRPTEDMDALVDYRADRSSLVDTKSALHRIGFELSGGERHAYRFQHTDGRKVDIMVADHLPSRMRPRLSLRPAFAAPAGEQAIRRRDSYSLAFSGGALVRLGIPDELGALVAKGAAYLVDQRDRGRHLDDAAVLLACITDVSALDFASLSKNDKRRLRAIVEHAGDERHPSWASLDGADRERGLMNATLVDSTLSLR</sequence>
<protein>
    <recommendedName>
        <fullName evidence="5">Nucleotidyltransferase AbiEii toxin of type IV toxin-antitoxin system</fullName>
    </recommendedName>
</protein>
<dbReference type="AlphaFoldDB" id="A0A2P8GW96"/>
<reference evidence="1 3" key="1">
    <citation type="submission" date="2018-03" db="EMBL/GenBank/DDBJ databases">
        <title>Genomic Encyclopedia of Archaeal and Bacterial Type Strains, Phase II (KMG-II): from individual species to whole genera.</title>
        <authorList>
            <person name="Goeker M."/>
        </authorList>
    </citation>
    <scope>NUCLEOTIDE SEQUENCE [LARGE SCALE GENOMIC DNA]</scope>
    <source>
        <strain evidence="1 3">DSM 21548</strain>
    </source>
</reference>
<gene>
    <name evidence="1" type="ORF">CLV49_1854</name>
    <name evidence="2" type="ORF">ELQ93_09950</name>
</gene>
<name>A0A2P8GW96_9MICO</name>
<dbReference type="Proteomes" id="UP000268291">
    <property type="component" value="Unassembled WGS sequence"/>
</dbReference>
<reference evidence="2 4" key="2">
    <citation type="submission" date="2018-12" db="EMBL/GenBank/DDBJ databases">
        <authorList>
            <person name="hu s."/>
            <person name="Xu Y."/>
            <person name="Xu B."/>
            <person name="Li F."/>
        </authorList>
    </citation>
    <scope>NUCLEOTIDE SEQUENCE [LARGE SCALE GENOMIC DNA]</scope>
    <source>
        <strain evidence="2 4">KSW2-17</strain>
    </source>
</reference>
<comment type="caution">
    <text evidence="1">The sequence shown here is derived from an EMBL/GenBank/DDBJ whole genome shotgun (WGS) entry which is preliminary data.</text>
</comment>